<dbReference type="PANTHER" id="PTHR10642">
    <property type="entry name" value="RIBONUCLEASE H1"/>
    <property type="match status" value="1"/>
</dbReference>
<proteinExistence type="inferred from homology"/>
<evidence type="ECO:0000256" key="3">
    <source>
        <dbReference type="ARBA" id="ARBA00005300"/>
    </source>
</evidence>
<evidence type="ECO:0000313" key="13">
    <source>
        <dbReference type="Proteomes" id="UP001501221"/>
    </source>
</evidence>
<evidence type="ECO:0000256" key="4">
    <source>
        <dbReference type="ARBA" id="ARBA00011245"/>
    </source>
</evidence>
<dbReference type="InterPro" id="IPR036397">
    <property type="entry name" value="RNaseH_sf"/>
</dbReference>
<feature type="domain" description="RNase H type-1" evidence="11">
    <location>
        <begin position="3"/>
        <end position="154"/>
    </location>
</feature>
<keyword evidence="10" id="KW-0460">Magnesium</keyword>
<dbReference type="CDD" id="cd09278">
    <property type="entry name" value="RNase_HI_prokaryote_like"/>
    <property type="match status" value="1"/>
</dbReference>
<dbReference type="SUPFAM" id="SSF53098">
    <property type="entry name" value="Ribonuclease H-like"/>
    <property type="match status" value="1"/>
</dbReference>
<evidence type="ECO:0000256" key="2">
    <source>
        <dbReference type="ARBA" id="ARBA00001946"/>
    </source>
</evidence>
<evidence type="ECO:0000256" key="7">
    <source>
        <dbReference type="ARBA" id="ARBA00022723"/>
    </source>
</evidence>
<protein>
    <recommendedName>
        <fullName evidence="5">ribonuclease H</fullName>
        <ecNumber evidence="5">3.1.26.4</ecNumber>
    </recommendedName>
</protein>
<dbReference type="InterPro" id="IPR002156">
    <property type="entry name" value="RNaseH_domain"/>
</dbReference>
<comment type="catalytic activity">
    <reaction evidence="1">
        <text>Endonucleolytic cleavage to 5'-phosphomonoester.</text>
        <dbReference type="EC" id="3.1.26.4"/>
    </reaction>
</comment>
<gene>
    <name evidence="12" type="ORF">GCM10009123_16500</name>
</gene>
<evidence type="ECO:0000256" key="9">
    <source>
        <dbReference type="ARBA" id="ARBA00022801"/>
    </source>
</evidence>
<organism evidence="12 13">
    <name type="scientific">Kangiella japonica</name>
    <dbReference type="NCBI Taxonomy" id="647384"/>
    <lineage>
        <taxon>Bacteria</taxon>
        <taxon>Pseudomonadati</taxon>
        <taxon>Pseudomonadota</taxon>
        <taxon>Gammaproteobacteria</taxon>
        <taxon>Kangiellales</taxon>
        <taxon>Kangiellaceae</taxon>
        <taxon>Kangiella</taxon>
    </lineage>
</organism>
<comment type="cofactor">
    <cofactor evidence="2">
        <name>Mg(2+)</name>
        <dbReference type="ChEBI" id="CHEBI:18420"/>
    </cofactor>
</comment>
<keyword evidence="9" id="KW-0378">Hydrolase</keyword>
<dbReference type="EMBL" id="BAAAFM010000003">
    <property type="protein sequence ID" value="GAA0209792.1"/>
    <property type="molecule type" value="Genomic_DNA"/>
</dbReference>
<reference evidence="12 13" key="1">
    <citation type="journal article" date="2019" name="Int. J. Syst. Evol. Microbiol.">
        <title>The Global Catalogue of Microorganisms (GCM) 10K type strain sequencing project: providing services to taxonomists for standard genome sequencing and annotation.</title>
        <authorList>
            <consortium name="The Broad Institute Genomics Platform"/>
            <consortium name="The Broad Institute Genome Sequencing Center for Infectious Disease"/>
            <person name="Wu L."/>
            <person name="Ma J."/>
        </authorList>
    </citation>
    <scope>NUCLEOTIDE SEQUENCE [LARGE SCALE GENOMIC DNA]</scope>
    <source>
        <strain evidence="12 13">JCM 16211</strain>
    </source>
</reference>
<dbReference type="InterPro" id="IPR012337">
    <property type="entry name" value="RNaseH-like_sf"/>
</dbReference>
<dbReference type="InterPro" id="IPR050092">
    <property type="entry name" value="RNase_H"/>
</dbReference>
<evidence type="ECO:0000259" key="11">
    <source>
        <dbReference type="PROSITE" id="PS50879"/>
    </source>
</evidence>
<dbReference type="PANTHER" id="PTHR10642:SF26">
    <property type="entry name" value="RIBONUCLEASE H1"/>
    <property type="match status" value="1"/>
</dbReference>
<comment type="caution">
    <text evidence="12">The sequence shown here is derived from an EMBL/GenBank/DDBJ whole genome shotgun (WGS) entry which is preliminary data.</text>
</comment>
<comment type="subunit">
    <text evidence="4">Monomer.</text>
</comment>
<keyword evidence="13" id="KW-1185">Reference proteome</keyword>
<keyword evidence="7" id="KW-0479">Metal-binding</keyword>
<evidence type="ECO:0000256" key="6">
    <source>
        <dbReference type="ARBA" id="ARBA00022722"/>
    </source>
</evidence>
<dbReference type="Proteomes" id="UP001501221">
    <property type="component" value="Unassembled WGS sequence"/>
</dbReference>
<dbReference type="Pfam" id="PF00075">
    <property type="entry name" value="RNase_H"/>
    <property type="match status" value="1"/>
</dbReference>
<evidence type="ECO:0000256" key="8">
    <source>
        <dbReference type="ARBA" id="ARBA00022759"/>
    </source>
</evidence>
<keyword evidence="8" id="KW-0255">Endonuclease</keyword>
<evidence type="ECO:0000256" key="10">
    <source>
        <dbReference type="ARBA" id="ARBA00022842"/>
    </source>
</evidence>
<evidence type="ECO:0000313" key="12">
    <source>
        <dbReference type="EMBL" id="GAA0209792.1"/>
    </source>
</evidence>
<comment type="similarity">
    <text evidence="3">Belongs to the RNase H family.</text>
</comment>
<dbReference type="InterPro" id="IPR022892">
    <property type="entry name" value="RNaseHI"/>
</dbReference>
<dbReference type="Gene3D" id="3.30.420.10">
    <property type="entry name" value="Ribonuclease H-like superfamily/Ribonuclease H"/>
    <property type="match status" value="1"/>
</dbReference>
<sequence>MSKQLSRLIFTDGAAPNNQNGCKHGGLGVAVLSDQGEVLETYKARVEPAQGQDTTTNVRCEMLAVIKALELAEPYDIIHTDSDMIAKGYNEWLEGWKLKGWKNANKKPVANQDLWQRIDKLKQEKPCVVVKWVRGHSGIYGNELADNLATEAAA</sequence>
<dbReference type="RefSeq" id="WP_343989101.1">
    <property type="nucleotide sequence ID" value="NZ_BAAAFM010000003.1"/>
</dbReference>
<dbReference type="EC" id="3.1.26.4" evidence="5"/>
<accession>A0ABN0T1V6</accession>
<keyword evidence="6" id="KW-0540">Nuclease</keyword>
<evidence type="ECO:0000256" key="5">
    <source>
        <dbReference type="ARBA" id="ARBA00012180"/>
    </source>
</evidence>
<name>A0ABN0T1V6_9GAMM</name>
<evidence type="ECO:0000256" key="1">
    <source>
        <dbReference type="ARBA" id="ARBA00000077"/>
    </source>
</evidence>
<dbReference type="PROSITE" id="PS50879">
    <property type="entry name" value="RNASE_H_1"/>
    <property type="match status" value="1"/>
</dbReference>